<dbReference type="Gene3D" id="3.40.50.720">
    <property type="entry name" value="NAD(P)-binding Rossmann-like Domain"/>
    <property type="match status" value="1"/>
</dbReference>
<dbReference type="PANTHER" id="PTHR43157:SF31">
    <property type="entry name" value="PHOSPHATIDYLINOSITOL-GLYCAN BIOSYNTHESIS CLASS F PROTEIN"/>
    <property type="match status" value="1"/>
</dbReference>
<evidence type="ECO:0000313" key="3">
    <source>
        <dbReference type="Proteomes" id="UP001595075"/>
    </source>
</evidence>
<reference evidence="2 3" key="1">
    <citation type="journal article" date="2024" name="Commun. Biol.">
        <title>Comparative genomic analysis of thermophilic fungi reveals convergent evolutionary adaptations and gene losses.</title>
        <authorList>
            <person name="Steindorff A.S."/>
            <person name="Aguilar-Pontes M.V."/>
            <person name="Robinson A.J."/>
            <person name="Andreopoulos B."/>
            <person name="LaButti K."/>
            <person name="Kuo A."/>
            <person name="Mondo S."/>
            <person name="Riley R."/>
            <person name="Otillar R."/>
            <person name="Haridas S."/>
            <person name="Lipzen A."/>
            <person name="Grimwood J."/>
            <person name="Schmutz J."/>
            <person name="Clum A."/>
            <person name="Reid I.D."/>
            <person name="Moisan M.C."/>
            <person name="Butler G."/>
            <person name="Nguyen T.T.M."/>
            <person name="Dewar K."/>
            <person name="Conant G."/>
            <person name="Drula E."/>
            <person name="Henrissat B."/>
            <person name="Hansel C."/>
            <person name="Singer S."/>
            <person name="Hutchinson M.I."/>
            <person name="de Vries R.P."/>
            <person name="Natvig D.O."/>
            <person name="Powell A.J."/>
            <person name="Tsang A."/>
            <person name="Grigoriev I.V."/>
        </authorList>
    </citation>
    <scope>NUCLEOTIDE SEQUENCE [LARGE SCALE GENOMIC DNA]</scope>
    <source>
        <strain evidence="2 3">CBS 494.80</strain>
    </source>
</reference>
<gene>
    <name evidence="2" type="ORF">VTL71DRAFT_10014</name>
</gene>
<dbReference type="InterPro" id="IPR036291">
    <property type="entry name" value="NAD(P)-bd_dom_sf"/>
</dbReference>
<comment type="caution">
    <text evidence="2">The sequence shown here is derived from an EMBL/GenBank/DDBJ whole genome shotgun (WGS) entry which is preliminary data.</text>
</comment>
<accession>A0ABR4BQ27</accession>
<keyword evidence="1" id="KW-0560">Oxidoreductase</keyword>
<evidence type="ECO:0008006" key="4">
    <source>
        <dbReference type="Google" id="ProtNLM"/>
    </source>
</evidence>
<name>A0ABR4BQ27_9HELO</name>
<organism evidence="2 3">
    <name type="scientific">Oculimacula yallundae</name>
    <dbReference type="NCBI Taxonomy" id="86028"/>
    <lineage>
        <taxon>Eukaryota</taxon>
        <taxon>Fungi</taxon>
        <taxon>Dikarya</taxon>
        <taxon>Ascomycota</taxon>
        <taxon>Pezizomycotina</taxon>
        <taxon>Leotiomycetes</taxon>
        <taxon>Helotiales</taxon>
        <taxon>Ploettnerulaceae</taxon>
        <taxon>Oculimacula</taxon>
    </lineage>
</organism>
<protein>
    <recommendedName>
        <fullName evidence="4">NAD(P)-binding protein</fullName>
    </recommendedName>
</protein>
<dbReference type="EMBL" id="JAZHXI010000025">
    <property type="protein sequence ID" value="KAL2059859.1"/>
    <property type="molecule type" value="Genomic_DNA"/>
</dbReference>
<dbReference type="Proteomes" id="UP001595075">
    <property type="component" value="Unassembled WGS sequence"/>
</dbReference>
<evidence type="ECO:0000256" key="1">
    <source>
        <dbReference type="ARBA" id="ARBA00023002"/>
    </source>
</evidence>
<dbReference type="InterPro" id="IPR002347">
    <property type="entry name" value="SDR_fam"/>
</dbReference>
<dbReference type="SUPFAM" id="SSF51735">
    <property type="entry name" value="NAD(P)-binding Rossmann-fold domains"/>
    <property type="match status" value="1"/>
</dbReference>
<dbReference type="PRINTS" id="PR00081">
    <property type="entry name" value="GDHRDH"/>
</dbReference>
<keyword evidence="3" id="KW-1185">Reference proteome</keyword>
<proteinExistence type="predicted"/>
<dbReference type="PANTHER" id="PTHR43157">
    <property type="entry name" value="PHOSPHATIDYLINOSITOL-GLYCAN BIOSYNTHESIS CLASS F PROTEIN-RELATED"/>
    <property type="match status" value="1"/>
</dbReference>
<sequence length="334" mass="37032">MWSPFSHFNLPDDFLGTFLKSQWTKLPYPTDDFTGQTIIVTGSNIGLGFEAAQHFVRLGASKVILACRTQERGESAKSKIEQATKRSGVIEVWQVDLGSYESVKQFCRKASSLPRIDAVVENAGIATSFYTELEGRESTVTVNVVSTFLMSLLLLPKLREDAVKYNFVPRLVIVASEAHEQAEFVEQSAPQIFPALNDPKNQQDRYNVSKLLEILVVRELGPAMTASGKPKVTLNCLTPGFCHSELMRDAPFPLKVLATIGKFLLARTTEVGSRTLVSAAAAPEETHGKYLQNMKIKEPSKWVRSEKGKEAQVKVYKELIAILEEIEPGVAKNI</sequence>
<dbReference type="Pfam" id="PF00106">
    <property type="entry name" value="adh_short"/>
    <property type="match status" value="1"/>
</dbReference>
<evidence type="ECO:0000313" key="2">
    <source>
        <dbReference type="EMBL" id="KAL2059859.1"/>
    </source>
</evidence>